<keyword evidence="2" id="KW-0963">Cytoplasm</keyword>
<comment type="caution">
    <text evidence="6">The sequence shown here is derived from an EMBL/GenBank/DDBJ whole genome shotgun (WGS) entry which is preliminary data.</text>
</comment>
<evidence type="ECO:0000256" key="2">
    <source>
        <dbReference type="ARBA" id="ARBA00022490"/>
    </source>
</evidence>
<keyword evidence="7" id="KW-1185">Reference proteome</keyword>
<evidence type="ECO:0000256" key="4">
    <source>
        <dbReference type="SAM" id="SignalP"/>
    </source>
</evidence>
<dbReference type="EMBL" id="JBHUOK010000030">
    <property type="protein sequence ID" value="MFD2790277.1"/>
    <property type="molecule type" value="Genomic_DNA"/>
</dbReference>
<gene>
    <name evidence="6" type="ORF">ACFS1K_10920</name>
</gene>
<dbReference type="InterPro" id="IPR013783">
    <property type="entry name" value="Ig-like_fold"/>
</dbReference>
<dbReference type="RefSeq" id="WP_251805709.1">
    <property type="nucleotide sequence ID" value="NZ_CP166679.1"/>
</dbReference>
<evidence type="ECO:0000259" key="5">
    <source>
        <dbReference type="Pfam" id="PF15780"/>
    </source>
</evidence>
<protein>
    <recommendedName>
        <fullName evidence="5">Abnormal spindle-like microcephaly-associated protein ASH domain-containing protein</fullName>
    </recommendedName>
</protein>
<reference evidence="7" key="1">
    <citation type="journal article" date="2019" name="Int. J. Syst. Evol. Microbiol.">
        <title>The Global Catalogue of Microorganisms (GCM) 10K type strain sequencing project: providing services to taxonomists for standard genome sequencing and annotation.</title>
        <authorList>
            <consortium name="The Broad Institute Genomics Platform"/>
            <consortium name="The Broad Institute Genome Sequencing Center for Infectious Disease"/>
            <person name="Wu L."/>
            <person name="Ma J."/>
        </authorList>
    </citation>
    <scope>NUCLEOTIDE SEQUENCE [LARGE SCALE GENOMIC DNA]</scope>
    <source>
        <strain evidence="7">KCTC 52924</strain>
    </source>
</reference>
<evidence type="ECO:0000256" key="1">
    <source>
        <dbReference type="ARBA" id="ARBA00004496"/>
    </source>
</evidence>
<evidence type="ECO:0000313" key="6">
    <source>
        <dbReference type="EMBL" id="MFD2790277.1"/>
    </source>
</evidence>
<sequence length="798" mass="87858">MKKPILLILFTSLLLSLNNSCCRNCDDDPNPVVDPPNTGIDNPQGGDDNPPIDSNDEITLDLEGVNSIDYTKVTATSISHQNTISNNGVFDNPYEPNDIQDLPVLLLENEEILTGYYLHTLTSNKVTIDDFLFYHFKSYPRMLLKNISDNVLSSEIKILFEYEDLKSILVSSLNSNVSPLDNEIFIQSIRSFAEKDFTGKTGKDIVGDFYFEYNRNGLTSWPNEIALYASVGFIIRDKQTGEIVFGPELLKTNSIDFGLIPVVNWLQAKFGDPISRTDSFQFTESGEYEIILTNGLSGANPLLDQAVLDKNKDDFSALVISLVTAGLAKALEGDGSCNEALQNLYTTAGGFFLTQNQNPTDEQIEMFIEETGAELLSSTGDCFGGVVYAYFSAIIKSALSLLNAAADIYELRSLFKDSAIVSNINITENRFFNNNVSFGALEITDESEKEFSGVVADNLQYSITITEKGIFYDVESSETSPSSFIPDISDEGAKDLPFKYEIVSGDALIPNGPIFKTQFDGALNFNMTMGNEDSEILIYPDFESTVINQTSINLTNLENDVLVIEGNTNFGDVAINQSKEEVFTITNRSDNVMTINQIITPDGFSSVLSDGTGALIEIEPQGSKTTIIEFNPTVATPYSGTITFVNNVFQENNTITVTGNGTDENNEVDLTGYWTFLWENVATGSTTSYDSQGEVLYVVADPIGDFLYNVRFDSNGELIVTGSPESATYSNSSGLLTINVTYDRSNYIQIFSFSGTWSEQQSAFIGSGTLNSTQWSSNERIRKSSEGDANFQQLTLFK</sequence>
<dbReference type="InterPro" id="IPR031549">
    <property type="entry name" value="ASH"/>
</dbReference>
<keyword evidence="4" id="KW-0732">Signal</keyword>
<evidence type="ECO:0000313" key="7">
    <source>
        <dbReference type="Proteomes" id="UP001597532"/>
    </source>
</evidence>
<feature type="region of interest" description="Disordered" evidence="3">
    <location>
        <begin position="28"/>
        <end position="54"/>
    </location>
</feature>
<proteinExistence type="predicted"/>
<feature type="chain" id="PRO_5046559051" description="Abnormal spindle-like microcephaly-associated protein ASH domain-containing protein" evidence="4">
    <location>
        <begin position="22"/>
        <end position="798"/>
    </location>
</feature>
<evidence type="ECO:0000256" key="3">
    <source>
        <dbReference type="SAM" id="MobiDB-lite"/>
    </source>
</evidence>
<feature type="domain" description="Abnormal spindle-like microcephaly-associated protein ASH" evidence="5">
    <location>
        <begin position="569"/>
        <end position="648"/>
    </location>
</feature>
<name>A0ABW5VF29_9FLAO</name>
<dbReference type="Gene3D" id="2.60.40.10">
    <property type="entry name" value="Immunoglobulins"/>
    <property type="match status" value="1"/>
</dbReference>
<feature type="signal peptide" evidence="4">
    <location>
        <begin position="1"/>
        <end position="21"/>
    </location>
</feature>
<dbReference type="Pfam" id="PF15780">
    <property type="entry name" value="ASH"/>
    <property type="match status" value="1"/>
</dbReference>
<comment type="subcellular location">
    <subcellularLocation>
        <location evidence="1">Cytoplasm</location>
    </subcellularLocation>
</comment>
<organism evidence="6 7">
    <name type="scientific">Arenibacter antarcticus</name>
    <dbReference type="NCBI Taxonomy" id="2040469"/>
    <lineage>
        <taxon>Bacteria</taxon>
        <taxon>Pseudomonadati</taxon>
        <taxon>Bacteroidota</taxon>
        <taxon>Flavobacteriia</taxon>
        <taxon>Flavobacteriales</taxon>
        <taxon>Flavobacteriaceae</taxon>
        <taxon>Arenibacter</taxon>
    </lineage>
</organism>
<accession>A0ABW5VF29</accession>
<dbReference type="Proteomes" id="UP001597532">
    <property type="component" value="Unassembled WGS sequence"/>
</dbReference>